<accession>A0A192H118</accession>
<dbReference type="AlphaFoldDB" id="A0A192H118"/>
<protein>
    <submittedName>
        <fullName evidence="2">Uncharacterized protein</fullName>
    </submittedName>
</protein>
<keyword evidence="1" id="KW-0812">Transmembrane</keyword>
<organism evidence="2 3">
    <name type="scientific">Loigolactobacillus backii</name>
    <dbReference type="NCBI Taxonomy" id="375175"/>
    <lineage>
        <taxon>Bacteria</taxon>
        <taxon>Bacillati</taxon>
        <taxon>Bacillota</taxon>
        <taxon>Bacilli</taxon>
        <taxon>Lactobacillales</taxon>
        <taxon>Lactobacillaceae</taxon>
        <taxon>Loigolactobacillus</taxon>
    </lineage>
</organism>
<feature type="transmembrane region" description="Helical" evidence="1">
    <location>
        <begin position="12"/>
        <end position="32"/>
    </location>
</feature>
<keyword evidence="1" id="KW-0472">Membrane</keyword>
<reference evidence="2 3" key="1">
    <citation type="submission" date="2016-03" db="EMBL/GenBank/DDBJ databases">
        <title>Pediococcus and Lactobacillus from brewery environment - whole genome sequencing and assembly.</title>
        <authorList>
            <person name="Behr J."/>
            <person name="Geissler A.J."/>
            <person name="Vogel R.F."/>
        </authorList>
    </citation>
    <scope>NUCLEOTIDE SEQUENCE [LARGE SCALE GENOMIC DNA]</scope>
    <source>
        <strain evidence="2 3">TMW 1.1989</strain>
    </source>
</reference>
<keyword evidence="3" id="KW-1185">Reference proteome</keyword>
<dbReference type="Proteomes" id="UP000078582">
    <property type="component" value="Chromosome"/>
</dbReference>
<keyword evidence="1" id="KW-1133">Transmembrane helix</keyword>
<dbReference type="STRING" id="375175.AYR53_06810"/>
<evidence type="ECO:0000313" key="3">
    <source>
        <dbReference type="Proteomes" id="UP000078582"/>
    </source>
</evidence>
<gene>
    <name evidence="2" type="ORF">AYR53_06810</name>
</gene>
<feature type="transmembrane region" description="Helical" evidence="1">
    <location>
        <begin position="52"/>
        <end position="72"/>
    </location>
</feature>
<feature type="transmembrane region" description="Helical" evidence="1">
    <location>
        <begin position="78"/>
        <end position="98"/>
    </location>
</feature>
<evidence type="ECO:0000256" key="1">
    <source>
        <dbReference type="SAM" id="Phobius"/>
    </source>
</evidence>
<feature type="transmembrane region" description="Helical" evidence="1">
    <location>
        <begin position="145"/>
        <end position="165"/>
    </location>
</feature>
<sequence>MLFLLDLTELFGNMLISNFYLSILAYFIGAYLKKFTQQIKLPSIKQLLGVSFLIYLLDLLSITILSFAGISFGHAAHFVTDNLAILLGISVFCIFLQLNIPPIKIINLTASTVFASYLITEQPLVRSMLWSKIVNAARFQNSFLLPIYGIVIVALIFVVCSLIDLCRQQIFGFIFTLFHRTPK</sequence>
<evidence type="ECO:0000313" key="2">
    <source>
        <dbReference type="EMBL" id="ANK62499.1"/>
    </source>
</evidence>
<name>A0A192H118_9LACO</name>
<dbReference type="EMBL" id="CP014873">
    <property type="protein sequence ID" value="ANK62499.1"/>
    <property type="molecule type" value="Genomic_DNA"/>
</dbReference>
<proteinExistence type="predicted"/>